<dbReference type="Gene3D" id="2.60.120.10">
    <property type="entry name" value="Jelly Rolls"/>
    <property type="match status" value="2"/>
</dbReference>
<evidence type="ECO:0000256" key="7">
    <source>
        <dbReference type="PIRNR" id="PIRNR036894"/>
    </source>
</evidence>
<dbReference type="OrthoDB" id="9808275at2"/>
<reference evidence="12 13" key="1">
    <citation type="submission" date="2019-03" db="EMBL/GenBank/DDBJ databases">
        <title>Genome sequence of Lentibacillus salicampi ATCC BAA-719.</title>
        <authorList>
            <person name="Maclea K.S."/>
            <person name="Simoes Junior M."/>
        </authorList>
    </citation>
    <scope>NUCLEOTIDE SEQUENCE [LARGE SCALE GENOMIC DNA]</scope>
    <source>
        <strain evidence="12 13">ATCC BAA-719</strain>
    </source>
</reference>
<sequence>MYNEPIFLQPVFQEKIWGGDKLKTVYNYDIPSEQTGEAWVISAHPNGPSVIENGPLKGKTLKDAWELHGELFNKSADNNDAYPLLVKILDANDDLSVQVHPDDAFAREMEGVPYGKTECWYILDAKPGSELILGHHAKTKRELEQMMAGGEWEELLRRVKVRPGDFVYVPSGTIHAIGKGIVILETQQSSDTTYRVYDYDRTDADGNKRELHLEKAAAVTNVPHQIPKLKQEEVVSGDLAMTKLVENDYFGVSRWKLTGRVEQTMASEFLQVSVIEGQALLTVSDKPFEIKKGTHFILPHGIGQYELSGEAEFVVSWV</sequence>
<dbReference type="PANTHER" id="PTHR42742:SF3">
    <property type="entry name" value="FRUCTOKINASE"/>
    <property type="match status" value="1"/>
</dbReference>
<protein>
    <recommendedName>
        <fullName evidence="3 7">Mannose-6-phosphate isomerase</fullName>
        <ecNumber evidence="3 7">5.3.1.8</ecNumber>
    </recommendedName>
</protein>
<keyword evidence="6 7" id="KW-0413">Isomerase</keyword>
<feature type="binding site" evidence="8">
    <location>
        <position position="175"/>
    </location>
    <ligand>
        <name>Zn(2+)</name>
        <dbReference type="ChEBI" id="CHEBI:29105"/>
    </ligand>
</feature>
<organism evidence="12 13">
    <name type="scientific">Lentibacillus salicampi</name>
    <dbReference type="NCBI Taxonomy" id="175306"/>
    <lineage>
        <taxon>Bacteria</taxon>
        <taxon>Bacillati</taxon>
        <taxon>Bacillota</taxon>
        <taxon>Bacilli</taxon>
        <taxon>Bacillales</taxon>
        <taxon>Bacillaceae</taxon>
        <taxon>Lentibacillus</taxon>
    </lineage>
</organism>
<dbReference type="GO" id="GO:0004476">
    <property type="term" value="F:mannose-6-phosphate isomerase activity"/>
    <property type="evidence" value="ECO:0007669"/>
    <property type="project" value="UniProtKB-UniRule"/>
</dbReference>
<evidence type="ECO:0000256" key="9">
    <source>
        <dbReference type="PIRSR" id="PIRSR036894-2"/>
    </source>
</evidence>
<evidence type="ECO:0000259" key="10">
    <source>
        <dbReference type="Pfam" id="PF20511"/>
    </source>
</evidence>
<evidence type="ECO:0000313" key="12">
    <source>
        <dbReference type="EMBL" id="TFJ92487.1"/>
    </source>
</evidence>
<gene>
    <name evidence="12" type="primary">manA</name>
    <name evidence="12" type="ORF">E4U82_12180</name>
</gene>
<evidence type="ECO:0000256" key="6">
    <source>
        <dbReference type="ARBA" id="ARBA00023235"/>
    </source>
</evidence>
<feature type="domain" description="Mannose-6-phosphate isomerase cupin" evidence="11">
    <location>
        <begin position="241"/>
        <end position="317"/>
    </location>
</feature>
<feature type="active site" evidence="9">
    <location>
        <position position="195"/>
    </location>
</feature>
<dbReference type="InterPro" id="IPR014628">
    <property type="entry name" value="Man6P_isomerase_Firm_short"/>
</dbReference>
<dbReference type="InterPro" id="IPR014710">
    <property type="entry name" value="RmlC-like_jellyroll"/>
</dbReference>
<evidence type="ECO:0000313" key="13">
    <source>
        <dbReference type="Proteomes" id="UP000298484"/>
    </source>
</evidence>
<comment type="catalytic activity">
    <reaction evidence="1 7">
        <text>D-mannose 6-phosphate = D-fructose 6-phosphate</text>
        <dbReference type="Rhea" id="RHEA:12356"/>
        <dbReference type="ChEBI" id="CHEBI:58735"/>
        <dbReference type="ChEBI" id="CHEBI:61527"/>
        <dbReference type="EC" id="5.3.1.8"/>
    </reaction>
</comment>
<comment type="cofactor">
    <cofactor evidence="8">
        <name>Zn(2+)</name>
        <dbReference type="ChEBI" id="CHEBI:29105"/>
    </cofactor>
    <text evidence="8">Binds 1 zinc ion per subunit.</text>
</comment>
<dbReference type="InterPro" id="IPR049071">
    <property type="entry name" value="MPI_cupin_dom"/>
</dbReference>
<dbReference type="SUPFAM" id="SSF51182">
    <property type="entry name" value="RmlC-like cupins"/>
    <property type="match status" value="1"/>
</dbReference>
<evidence type="ECO:0000256" key="4">
    <source>
        <dbReference type="ARBA" id="ARBA00022723"/>
    </source>
</evidence>
<evidence type="ECO:0000259" key="11">
    <source>
        <dbReference type="Pfam" id="PF21621"/>
    </source>
</evidence>
<dbReference type="InterPro" id="IPR051804">
    <property type="entry name" value="Carb_Metab_Reg_Kinase/Isom"/>
</dbReference>
<dbReference type="RefSeq" id="WP_135110459.1">
    <property type="nucleotide sequence ID" value="NZ_SRHY01000021.1"/>
</dbReference>
<dbReference type="InterPro" id="IPR046457">
    <property type="entry name" value="PMI_typeI_cat"/>
</dbReference>
<proteinExistence type="inferred from homology"/>
<dbReference type="GO" id="GO:0005975">
    <property type="term" value="P:carbohydrate metabolic process"/>
    <property type="evidence" value="ECO:0007669"/>
    <property type="project" value="UniProtKB-UniRule"/>
</dbReference>
<dbReference type="Pfam" id="PF21621">
    <property type="entry name" value="MPI_cupin_dom"/>
    <property type="match status" value="1"/>
</dbReference>
<feature type="binding site" evidence="8">
    <location>
        <position position="118"/>
    </location>
    <ligand>
        <name>Zn(2+)</name>
        <dbReference type="ChEBI" id="CHEBI:29105"/>
    </ligand>
</feature>
<dbReference type="Proteomes" id="UP000298484">
    <property type="component" value="Unassembled WGS sequence"/>
</dbReference>
<evidence type="ECO:0000256" key="8">
    <source>
        <dbReference type="PIRSR" id="PIRSR036894-1"/>
    </source>
</evidence>
<feature type="binding site" evidence="8">
    <location>
        <position position="100"/>
    </location>
    <ligand>
        <name>Zn(2+)</name>
        <dbReference type="ChEBI" id="CHEBI:29105"/>
    </ligand>
</feature>
<name>A0A4Y9ABA9_9BACI</name>
<dbReference type="AlphaFoldDB" id="A0A4Y9ABA9"/>
<evidence type="ECO:0000256" key="5">
    <source>
        <dbReference type="ARBA" id="ARBA00022833"/>
    </source>
</evidence>
<keyword evidence="13" id="KW-1185">Reference proteome</keyword>
<evidence type="ECO:0000256" key="3">
    <source>
        <dbReference type="ARBA" id="ARBA00011956"/>
    </source>
</evidence>
<dbReference type="InterPro" id="IPR001250">
    <property type="entry name" value="Man6P_Isoase-1"/>
</dbReference>
<feature type="domain" description="Phosphomannose isomerase type I catalytic" evidence="10">
    <location>
        <begin position="7"/>
        <end position="107"/>
    </location>
</feature>
<comment type="caution">
    <text evidence="12">The sequence shown here is derived from an EMBL/GenBank/DDBJ whole genome shotgun (WGS) entry which is preliminary data.</text>
</comment>
<dbReference type="EC" id="5.3.1.8" evidence="3 7"/>
<dbReference type="PANTHER" id="PTHR42742">
    <property type="entry name" value="TRANSCRIPTIONAL REPRESSOR MPRA"/>
    <property type="match status" value="1"/>
</dbReference>
<evidence type="ECO:0000256" key="2">
    <source>
        <dbReference type="ARBA" id="ARBA00010772"/>
    </source>
</evidence>
<dbReference type="PIRSF" id="PIRSF036894">
    <property type="entry name" value="PMI_Firm_short"/>
    <property type="match status" value="1"/>
</dbReference>
<dbReference type="CDD" id="cd07010">
    <property type="entry name" value="cupin_PMI_type_I_N_bac"/>
    <property type="match status" value="1"/>
</dbReference>
<dbReference type="GO" id="GO:0008270">
    <property type="term" value="F:zinc ion binding"/>
    <property type="evidence" value="ECO:0007669"/>
    <property type="project" value="UniProtKB-UniRule"/>
</dbReference>
<dbReference type="NCBIfam" id="TIGR00218">
    <property type="entry name" value="manA"/>
    <property type="match status" value="1"/>
</dbReference>
<dbReference type="EMBL" id="SRHY01000021">
    <property type="protein sequence ID" value="TFJ92487.1"/>
    <property type="molecule type" value="Genomic_DNA"/>
</dbReference>
<keyword evidence="4 7" id="KW-0479">Metal-binding</keyword>
<evidence type="ECO:0000256" key="1">
    <source>
        <dbReference type="ARBA" id="ARBA00000757"/>
    </source>
</evidence>
<accession>A0A4Y9ABA9</accession>
<dbReference type="Pfam" id="PF20511">
    <property type="entry name" value="PMI_typeI_cat"/>
    <property type="match status" value="1"/>
</dbReference>
<dbReference type="InterPro" id="IPR011051">
    <property type="entry name" value="RmlC_Cupin_sf"/>
</dbReference>
<keyword evidence="5 7" id="KW-0862">Zinc</keyword>
<comment type="similarity">
    <text evidence="2 7">Belongs to the mannose-6-phosphate isomerase type 1 family.</text>
</comment>